<dbReference type="EMBL" id="CP111017">
    <property type="protein sequence ID" value="WAR08497.1"/>
    <property type="molecule type" value="Genomic_DNA"/>
</dbReference>
<proteinExistence type="predicted"/>
<gene>
    <name evidence="2" type="ORF">MAR_018455</name>
</gene>
<dbReference type="PANTHER" id="PTHR32419">
    <property type="entry name" value="GLUTATHIONYL-HYDROQUINONE REDUCTASE"/>
    <property type="match status" value="1"/>
</dbReference>
<dbReference type="Proteomes" id="UP001164746">
    <property type="component" value="Chromosome 6"/>
</dbReference>
<dbReference type="Pfam" id="PF13410">
    <property type="entry name" value="GST_C_2"/>
    <property type="match status" value="1"/>
</dbReference>
<dbReference type="Gene3D" id="3.40.30.10">
    <property type="entry name" value="Glutaredoxin"/>
    <property type="match status" value="1"/>
</dbReference>
<protein>
    <submittedName>
        <fullName evidence="2">YQJG-like protein</fullName>
    </submittedName>
</protein>
<organism evidence="2 3">
    <name type="scientific">Mya arenaria</name>
    <name type="common">Soft-shell clam</name>
    <dbReference type="NCBI Taxonomy" id="6604"/>
    <lineage>
        <taxon>Eukaryota</taxon>
        <taxon>Metazoa</taxon>
        <taxon>Spiralia</taxon>
        <taxon>Lophotrochozoa</taxon>
        <taxon>Mollusca</taxon>
        <taxon>Bivalvia</taxon>
        <taxon>Autobranchia</taxon>
        <taxon>Heteroconchia</taxon>
        <taxon>Euheterodonta</taxon>
        <taxon>Imparidentia</taxon>
        <taxon>Neoheterodontei</taxon>
        <taxon>Myida</taxon>
        <taxon>Myoidea</taxon>
        <taxon>Myidae</taxon>
        <taxon>Mya</taxon>
    </lineage>
</organism>
<dbReference type="Gene3D" id="1.20.1050.10">
    <property type="match status" value="1"/>
</dbReference>
<dbReference type="SFLD" id="SFLDG01206">
    <property type="entry name" value="Xi.1"/>
    <property type="match status" value="1"/>
</dbReference>
<dbReference type="InterPro" id="IPR036282">
    <property type="entry name" value="Glutathione-S-Trfase_C_sf"/>
</dbReference>
<dbReference type="SUPFAM" id="SSF52833">
    <property type="entry name" value="Thioredoxin-like"/>
    <property type="match status" value="1"/>
</dbReference>
<reference evidence="2" key="1">
    <citation type="submission" date="2022-11" db="EMBL/GenBank/DDBJ databases">
        <title>Centuries of genome instability and evolution in soft-shell clam transmissible cancer (bioRxiv).</title>
        <authorList>
            <person name="Hart S.F.M."/>
            <person name="Yonemitsu M.A."/>
            <person name="Giersch R.M."/>
            <person name="Beal B.F."/>
            <person name="Arriagada G."/>
            <person name="Davis B.W."/>
            <person name="Ostrander E.A."/>
            <person name="Goff S.P."/>
            <person name="Metzger M.J."/>
        </authorList>
    </citation>
    <scope>NUCLEOTIDE SEQUENCE</scope>
    <source>
        <strain evidence="2">MELC-2E11</strain>
        <tissue evidence="2">Siphon/mantle</tissue>
    </source>
</reference>
<dbReference type="InterPro" id="IPR036249">
    <property type="entry name" value="Thioredoxin-like_sf"/>
</dbReference>
<dbReference type="SFLD" id="SFLDS00019">
    <property type="entry name" value="Glutathione_Transferase_(cytos"/>
    <property type="match status" value="1"/>
</dbReference>
<feature type="domain" description="GST C-terminal" evidence="1">
    <location>
        <begin position="157"/>
        <end position="281"/>
    </location>
</feature>
<dbReference type="InterPro" id="IPR047047">
    <property type="entry name" value="GST_Omega-like_C"/>
</dbReference>
<evidence type="ECO:0000313" key="2">
    <source>
        <dbReference type="EMBL" id="WAR08497.1"/>
    </source>
</evidence>
<dbReference type="PIRSF" id="PIRSF015753">
    <property type="entry name" value="GST"/>
    <property type="match status" value="1"/>
</dbReference>
<dbReference type="CDD" id="cd03190">
    <property type="entry name" value="GST_C_Omega_like"/>
    <property type="match status" value="1"/>
</dbReference>
<dbReference type="Pfam" id="PF13409">
    <property type="entry name" value="GST_N_2"/>
    <property type="match status" value="1"/>
</dbReference>
<dbReference type="InterPro" id="IPR010987">
    <property type="entry name" value="Glutathione-S-Trfase_C-like"/>
</dbReference>
<dbReference type="InterPro" id="IPR016639">
    <property type="entry name" value="GST_Omega/GSH"/>
</dbReference>
<dbReference type="PANTHER" id="PTHR32419:SF6">
    <property type="entry name" value="GLUTATHIONE S-TRANSFERASE OMEGA-LIKE 1-RELATED"/>
    <property type="match status" value="1"/>
</dbReference>
<evidence type="ECO:0000259" key="1">
    <source>
        <dbReference type="PROSITE" id="PS50405"/>
    </source>
</evidence>
<dbReference type="InterPro" id="IPR040079">
    <property type="entry name" value="Glutathione_S-Trfase"/>
</dbReference>
<dbReference type="InterPro" id="IPR004045">
    <property type="entry name" value="Glutathione_S-Trfase_N"/>
</dbReference>
<sequence length="314" mass="36328">MSVVSTYIDTKGSFVRKDSIFRNWITADGSSGFPAESGRYHLYVSLACPWAHRTLIVRNLKGLSDIITVDVVDWLMKKPPGWCFTPDKRLCTKDTVNGCSSIGEVYQYTGAFTVPILWDKKKGTIVNNESSEIIRMFNTEFNAFCKTDEQRNLDLYPQELRTKIDEVNSWIYPYINNGVYRCGFAQTQEAYNEAVGPLFEHLDKVEDILSKSRYLLGARMTEADIRLFTTLVRFDWVYHQHFKCNKKMIKEYPSLWAYTRDLYQTPGFAVTVDKEHIRRHYHESHGSINAFHITPVGPDLDFTEPHNRESLSSS</sequence>
<dbReference type="PROSITE" id="PS50405">
    <property type="entry name" value="GST_CTER"/>
    <property type="match status" value="1"/>
</dbReference>
<evidence type="ECO:0000313" key="3">
    <source>
        <dbReference type="Proteomes" id="UP001164746"/>
    </source>
</evidence>
<keyword evidence="3" id="KW-1185">Reference proteome</keyword>
<accession>A0ABY7EEP3</accession>
<name>A0ABY7EEP3_MYAAR</name>
<dbReference type="SUPFAM" id="SSF47616">
    <property type="entry name" value="GST C-terminal domain-like"/>
    <property type="match status" value="1"/>
</dbReference>
<dbReference type="SFLD" id="SFLDG01148">
    <property type="entry name" value="Xi_(cytGST)"/>
    <property type="match status" value="1"/>
</dbReference>